<protein>
    <submittedName>
        <fullName evidence="1">Uncharacterized protein</fullName>
    </submittedName>
</protein>
<organism evidence="1 2">
    <name type="scientific">Xanthomonas cannabis pv. phaseoli</name>
    <dbReference type="NCBI Taxonomy" id="1885902"/>
    <lineage>
        <taxon>Bacteria</taxon>
        <taxon>Pseudomonadati</taxon>
        <taxon>Pseudomonadota</taxon>
        <taxon>Gammaproteobacteria</taxon>
        <taxon>Lysobacterales</taxon>
        <taxon>Lysobacteraceae</taxon>
        <taxon>Xanthomonas</taxon>
    </lineage>
</organism>
<reference evidence="1 2" key="1">
    <citation type="submission" date="2014-10" db="EMBL/GenBank/DDBJ databases">
        <title>Genome sequence of a Xanthomonas strain that is pathogenic on beans.</title>
        <authorList>
            <person name="Aritua V."/>
            <person name="Sapp M."/>
            <person name="Harrison J."/>
            <person name="Smith J."/>
            <person name="Studholme D."/>
        </authorList>
    </citation>
    <scope>NUCLEOTIDE SEQUENCE [LARGE SCALE GENOMIC DNA]</scope>
    <source>
        <strain evidence="1 2">Nyagatare</strain>
    </source>
</reference>
<name>A0AB34PDN6_9XANT</name>
<comment type="caution">
    <text evidence="1">The sequence shown here is derived from an EMBL/GenBank/DDBJ whole genome shotgun (WGS) entry which is preliminary data.</text>
</comment>
<dbReference type="AlphaFoldDB" id="A0AB34PDN6"/>
<dbReference type="EMBL" id="JRQI01000007">
    <property type="protein sequence ID" value="KGK59326.1"/>
    <property type="molecule type" value="Genomic_DNA"/>
</dbReference>
<dbReference type="Gene3D" id="1.25.40.10">
    <property type="entry name" value="Tetratricopeptide repeat domain"/>
    <property type="match status" value="1"/>
</dbReference>
<dbReference type="RefSeq" id="WP_047693418.1">
    <property type="nucleotide sequence ID" value="NZ_KN265462.1"/>
</dbReference>
<sequence>MTIKEQAYRAHAFFQARCVTSLKRSHVHELLAAAVGYHTHAGFQHDATWCGVPFRVTGIDPDPDAIRSRCRELGLPADEAERVVEGLPIFLHEAGHAPVRFNALIAAVEGDDEDSGWYQWVWTHIIEPANGALDFYFEHQRLLLEGLEAAAHRGAPAAHLAIAKLLESDAVGFGDEDERVRRQVKREGMWTSPFVSFVDVESKGLRAEEKHRHHLLAAARGGDIRALMETAERYGDPAILKRRPSAEMDPMSMVDIASEYGDRETARYWLTAAAQEGDIGAMRELILDHKEPDERAWVWMHLSRLLEHDLSKGRYEAIYEDGSPYDDDVGGPAYVGGDEGIDLTPLPSDADAVARQTAEQLFVQINAEPDRI</sequence>
<accession>A0AB34PDN6</accession>
<evidence type="ECO:0000313" key="1">
    <source>
        <dbReference type="EMBL" id="KGK59326.1"/>
    </source>
</evidence>
<proteinExistence type="predicted"/>
<dbReference type="Proteomes" id="UP000029879">
    <property type="component" value="Unassembled WGS sequence"/>
</dbReference>
<gene>
    <name evidence="1" type="ORF">NC00_03080</name>
</gene>
<evidence type="ECO:0000313" key="2">
    <source>
        <dbReference type="Proteomes" id="UP000029879"/>
    </source>
</evidence>
<dbReference type="InterPro" id="IPR011990">
    <property type="entry name" value="TPR-like_helical_dom_sf"/>
</dbReference>